<feature type="transmembrane region" description="Helical" evidence="13">
    <location>
        <begin position="150"/>
        <end position="168"/>
    </location>
</feature>
<dbReference type="InterPro" id="IPR000276">
    <property type="entry name" value="GPCR_Rhodpsn"/>
</dbReference>
<name>A0AAV7PMK0_PLEWA</name>
<feature type="transmembrane region" description="Helical" evidence="13">
    <location>
        <begin position="110"/>
        <end position="130"/>
    </location>
</feature>
<feature type="signal peptide" evidence="14">
    <location>
        <begin position="1"/>
        <end position="31"/>
    </location>
</feature>
<dbReference type="SUPFAM" id="SSF81321">
    <property type="entry name" value="Family A G protein-coupled receptor-like"/>
    <property type="match status" value="1"/>
</dbReference>
<keyword evidence="17" id="KW-1185">Reference proteome</keyword>
<feature type="domain" description="G-protein coupled receptors family 1 profile" evidence="15">
    <location>
        <begin position="90"/>
        <end position="336"/>
    </location>
</feature>
<evidence type="ECO:0000256" key="9">
    <source>
        <dbReference type="ARBA" id="ARBA00023180"/>
    </source>
</evidence>
<keyword evidence="14" id="KW-0732">Signal</keyword>
<evidence type="ECO:0000256" key="7">
    <source>
        <dbReference type="ARBA" id="ARBA00023157"/>
    </source>
</evidence>
<gene>
    <name evidence="16" type="ORF">NDU88_006483</name>
</gene>
<dbReference type="PANTHER" id="PTHR24232">
    <property type="entry name" value="G-PROTEIN COUPLED RECEPTOR"/>
    <property type="match status" value="1"/>
</dbReference>
<dbReference type="InterPro" id="IPR003912">
    <property type="entry name" value="Protea_act_rcpt"/>
</dbReference>
<reference evidence="16" key="1">
    <citation type="journal article" date="2022" name="bioRxiv">
        <title>Sequencing and chromosome-scale assembly of the giantPleurodeles waltlgenome.</title>
        <authorList>
            <person name="Brown T."/>
            <person name="Elewa A."/>
            <person name="Iarovenko S."/>
            <person name="Subramanian E."/>
            <person name="Araus A.J."/>
            <person name="Petzold A."/>
            <person name="Susuki M."/>
            <person name="Suzuki K.-i.T."/>
            <person name="Hayashi T."/>
            <person name="Toyoda A."/>
            <person name="Oliveira C."/>
            <person name="Osipova E."/>
            <person name="Leigh N.D."/>
            <person name="Simon A."/>
            <person name="Yun M.H."/>
        </authorList>
    </citation>
    <scope>NUCLEOTIDE SEQUENCE</scope>
    <source>
        <strain evidence="16">20211129_DDA</strain>
        <tissue evidence="16">Liver</tissue>
    </source>
</reference>
<evidence type="ECO:0000256" key="13">
    <source>
        <dbReference type="SAM" id="Phobius"/>
    </source>
</evidence>
<dbReference type="PANTHER" id="PTHR24232:SF22">
    <property type="entry name" value="PROTEINASE-ACTIVATED RECEPTOR 4"/>
    <property type="match status" value="1"/>
</dbReference>
<evidence type="ECO:0000256" key="2">
    <source>
        <dbReference type="ARBA" id="ARBA00022475"/>
    </source>
</evidence>
<keyword evidence="4 13" id="KW-1133">Transmembrane helix</keyword>
<feature type="transmembrane region" description="Helical" evidence="13">
    <location>
        <begin position="74"/>
        <end position="98"/>
    </location>
</feature>
<evidence type="ECO:0000256" key="14">
    <source>
        <dbReference type="SAM" id="SignalP"/>
    </source>
</evidence>
<feature type="transmembrane region" description="Helical" evidence="13">
    <location>
        <begin position="277"/>
        <end position="302"/>
    </location>
</feature>
<dbReference type="InterPro" id="IPR017452">
    <property type="entry name" value="GPCR_Rhodpsn_7TM"/>
</dbReference>
<dbReference type="PRINTS" id="PR01428">
    <property type="entry name" value="PROTEASEAR"/>
</dbReference>
<evidence type="ECO:0000256" key="12">
    <source>
        <dbReference type="RuleBase" id="RU000688"/>
    </source>
</evidence>
<dbReference type="GO" id="GO:0035025">
    <property type="term" value="P:positive regulation of Rho protein signal transduction"/>
    <property type="evidence" value="ECO:0007669"/>
    <property type="project" value="TreeGrafter"/>
</dbReference>
<comment type="similarity">
    <text evidence="12">Belongs to the G-protein coupled receptor 1 family.</text>
</comment>
<evidence type="ECO:0000313" key="17">
    <source>
        <dbReference type="Proteomes" id="UP001066276"/>
    </source>
</evidence>
<evidence type="ECO:0000313" key="16">
    <source>
        <dbReference type="EMBL" id="KAJ1128104.1"/>
    </source>
</evidence>
<proteinExistence type="inferred from homology"/>
<dbReference type="Pfam" id="PF00001">
    <property type="entry name" value="7tm_1"/>
    <property type="match status" value="1"/>
</dbReference>
<dbReference type="FunFam" id="1.20.1070.10:FF:000040">
    <property type="entry name" value="Coagulation factor 2 (thrombin) receptor"/>
    <property type="match status" value="1"/>
</dbReference>
<feature type="transmembrane region" description="Helical" evidence="13">
    <location>
        <begin position="314"/>
        <end position="338"/>
    </location>
</feature>
<accession>A0AAV7PMK0</accession>
<keyword evidence="2" id="KW-1003">Cell membrane</keyword>
<evidence type="ECO:0000256" key="4">
    <source>
        <dbReference type="ARBA" id="ARBA00022989"/>
    </source>
</evidence>
<dbReference type="GO" id="GO:0015057">
    <property type="term" value="F:thrombin-activated receptor activity"/>
    <property type="evidence" value="ECO:0007669"/>
    <property type="project" value="InterPro"/>
</dbReference>
<feature type="transmembrane region" description="Helical" evidence="13">
    <location>
        <begin position="189"/>
        <end position="209"/>
    </location>
</feature>
<dbReference type="PRINTS" id="PR00237">
    <property type="entry name" value="GPCRRHODOPSN"/>
</dbReference>
<comment type="subcellular location">
    <subcellularLocation>
        <location evidence="1">Cell membrane</location>
        <topology evidence="1">Multi-pass membrane protein</topology>
    </subcellularLocation>
</comment>
<keyword evidence="8 12" id="KW-0675">Receptor</keyword>
<dbReference type="Proteomes" id="UP001066276">
    <property type="component" value="Chromosome 7"/>
</dbReference>
<evidence type="ECO:0000256" key="6">
    <source>
        <dbReference type="ARBA" id="ARBA00023136"/>
    </source>
</evidence>
<feature type="disulfide bond" evidence="11">
    <location>
        <begin position="145"/>
        <end position="224"/>
    </location>
</feature>
<dbReference type="AlphaFoldDB" id="A0AAV7PMK0"/>
<keyword evidence="9" id="KW-0325">Glycoprotein</keyword>
<comment type="caution">
    <text evidence="16">The sequence shown here is derived from an EMBL/GenBank/DDBJ whole genome shotgun (WGS) entry which is preliminary data.</text>
</comment>
<keyword evidence="5 12" id="KW-0297">G-protein coupled receptor</keyword>
<evidence type="ECO:0000256" key="1">
    <source>
        <dbReference type="ARBA" id="ARBA00004651"/>
    </source>
</evidence>
<evidence type="ECO:0000256" key="11">
    <source>
        <dbReference type="PIRSR" id="PIRSR603912-52"/>
    </source>
</evidence>
<protein>
    <recommendedName>
        <fullName evidence="15">G-protein coupled receptors family 1 profile domain-containing protein</fullName>
    </recommendedName>
</protein>
<evidence type="ECO:0000256" key="8">
    <source>
        <dbReference type="ARBA" id="ARBA00023170"/>
    </source>
</evidence>
<dbReference type="Gene3D" id="1.20.1070.10">
    <property type="entry name" value="Rhodopsin 7-helix transmembrane proteins"/>
    <property type="match status" value="1"/>
</dbReference>
<feature type="chain" id="PRO_5043608407" description="G-protein coupled receptors family 1 profile domain-containing protein" evidence="14">
    <location>
        <begin position="32"/>
        <end position="379"/>
    </location>
</feature>
<dbReference type="GO" id="GO:0007596">
    <property type="term" value="P:blood coagulation"/>
    <property type="evidence" value="ECO:0007669"/>
    <property type="project" value="InterPro"/>
</dbReference>
<feature type="transmembrane region" description="Helical" evidence="13">
    <location>
        <begin position="237"/>
        <end position="265"/>
    </location>
</feature>
<keyword evidence="6 13" id="KW-0472">Membrane</keyword>
<evidence type="ECO:0000256" key="3">
    <source>
        <dbReference type="ARBA" id="ARBA00022692"/>
    </source>
</evidence>
<keyword evidence="3 12" id="KW-0812">Transmembrane</keyword>
<dbReference type="PROSITE" id="PS00237">
    <property type="entry name" value="G_PROTEIN_RECEP_F1_1"/>
    <property type="match status" value="1"/>
</dbReference>
<keyword evidence="7 11" id="KW-1015">Disulfide bond</keyword>
<dbReference type="GO" id="GO:0005886">
    <property type="term" value="C:plasma membrane"/>
    <property type="evidence" value="ECO:0007669"/>
    <property type="project" value="UniProtKB-SubCell"/>
</dbReference>
<dbReference type="EMBL" id="JANPWB010000011">
    <property type="protein sequence ID" value="KAJ1128104.1"/>
    <property type="molecule type" value="Genomic_DNA"/>
</dbReference>
<sequence length="379" mass="42749">MASEGRLASFATTLCTTICWLAVHGFCQVHGCSPEIPGRKRSGQKLGSYYGCNSTENFLNTSQLDWLTGPLTTIFLPTIYSTVLFTGLPANALAIWVLAVKIKKVPSTLFLLNLATADMFFVLVLPFKISYHFLGNNWLFGEALCRMTTAFFYVNIHCSILFLTCISVDRYFSLVHPFKARGSRGWRKSVLICIAVWILVVAALIPFLLVPQTVTFKSPDITTCHDITAVCYKNDWLLYYMLGLVVFGFAIPFLVVVFCYGAIILNLTPKSRNHSRVIWLVFLVFFTFLLCFIPSNVLYFSYSITNLQERSNQLYRWYTVALALGSFNSSIDPFIYYFTSRDFREVVKTTVCIANGKNSLILGRTSEQLLQKKATVSSG</sequence>
<evidence type="ECO:0000259" key="15">
    <source>
        <dbReference type="PROSITE" id="PS50262"/>
    </source>
</evidence>
<dbReference type="PROSITE" id="PS50262">
    <property type="entry name" value="G_PROTEIN_RECEP_F1_2"/>
    <property type="match status" value="1"/>
</dbReference>
<evidence type="ECO:0000256" key="10">
    <source>
        <dbReference type="ARBA" id="ARBA00023224"/>
    </source>
</evidence>
<evidence type="ECO:0000256" key="5">
    <source>
        <dbReference type="ARBA" id="ARBA00023040"/>
    </source>
</evidence>
<organism evidence="16 17">
    <name type="scientific">Pleurodeles waltl</name>
    <name type="common">Iberian ribbed newt</name>
    <dbReference type="NCBI Taxonomy" id="8319"/>
    <lineage>
        <taxon>Eukaryota</taxon>
        <taxon>Metazoa</taxon>
        <taxon>Chordata</taxon>
        <taxon>Craniata</taxon>
        <taxon>Vertebrata</taxon>
        <taxon>Euteleostomi</taxon>
        <taxon>Amphibia</taxon>
        <taxon>Batrachia</taxon>
        <taxon>Caudata</taxon>
        <taxon>Salamandroidea</taxon>
        <taxon>Salamandridae</taxon>
        <taxon>Pleurodelinae</taxon>
        <taxon>Pleurodeles</taxon>
    </lineage>
</organism>
<dbReference type="GO" id="GO:0007200">
    <property type="term" value="P:phospholipase C-activating G protein-coupled receptor signaling pathway"/>
    <property type="evidence" value="ECO:0007669"/>
    <property type="project" value="TreeGrafter"/>
</dbReference>
<keyword evidence="10 12" id="KW-0807">Transducer</keyword>